<accession>A0A7J8LXG5</accession>
<dbReference type="AlphaFoldDB" id="A0A7J8LXG5"/>
<name>A0A7J8LXG5_9ROSI</name>
<evidence type="ECO:0000313" key="2">
    <source>
        <dbReference type="Proteomes" id="UP000593572"/>
    </source>
</evidence>
<comment type="caution">
    <text evidence="1">The sequence shown here is derived from an EMBL/GenBank/DDBJ whole genome shotgun (WGS) entry which is preliminary data.</text>
</comment>
<proteinExistence type="predicted"/>
<gene>
    <name evidence="1" type="ORF">Golob_027191</name>
</gene>
<reference evidence="1 2" key="1">
    <citation type="journal article" date="2019" name="Genome Biol. Evol.">
        <title>Insights into the evolution of the New World diploid cottons (Gossypium, subgenus Houzingenia) based on genome sequencing.</title>
        <authorList>
            <person name="Grover C.E."/>
            <person name="Arick M.A. 2nd"/>
            <person name="Thrash A."/>
            <person name="Conover J.L."/>
            <person name="Sanders W.S."/>
            <person name="Peterson D.G."/>
            <person name="Frelichowski J.E."/>
            <person name="Scheffler J.A."/>
            <person name="Scheffler B.E."/>
            <person name="Wendel J.F."/>
        </authorList>
    </citation>
    <scope>NUCLEOTIDE SEQUENCE [LARGE SCALE GENOMIC DNA]</scope>
    <source>
        <strain evidence="1">157</strain>
        <tissue evidence="1">Leaf</tissue>
    </source>
</reference>
<dbReference type="EMBL" id="JABEZX010000005">
    <property type="protein sequence ID" value="MBA0557139.1"/>
    <property type="molecule type" value="Genomic_DNA"/>
</dbReference>
<evidence type="ECO:0000313" key="1">
    <source>
        <dbReference type="EMBL" id="MBA0557139.1"/>
    </source>
</evidence>
<protein>
    <submittedName>
        <fullName evidence="1">Uncharacterized protein</fullName>
    </submittedName>
</protein>
<sequence>MSVTDNLPADSHPERRVKASFKSIQGYDMEAMEEISWQSSKSAKFIAKLLLSDHNMLLSAEMHLCPGMKIMAFAENVVSMTVKGLRKLAYCNFDAVSWRGSPKGILSRSNPKSDLIV</sequence>
<organism evidence="1 2">
    <name type="scientific">Gossypium lobatum</name>
    <dbReference type="NCBI Taxonomy" id="34289"/>
    <lineage>
        <taxon>Eukaryota</taxon>
        <taxon>Viridiplantae</taxon>
        <taxon>Streptophyta</taxon>
        <taxon>Embryophyta</taxon>
        <taxon>Tracheophyta</taxon>
        <taxon>Spermatophyta</taxon>
        <taxon>Magnoliopsida</taxon>
        <taxon>eudicotyledons</taxon>
        <taxon>Gunneridae</taxon>
        <taxon>Pentapetalae</taxon>
        <taxon>rosids</taxon>
        <taxon>malvids</taxon>
        <taxon>Malvales</taxon>
        <taxon>Malvaceae</taxon>
        <taxon>Malvoideae</taxon>
        <taxon>Gossypium</taxon>
    </lineage>
</organism>
<dbReference type="Proteomes" id="UP000593572">
    <property type="component" value="Unassembled WGS sequence"/>
</dbReference>
<keyword evidence="2" id="KW-1185">Reference proteome</keyword>